<evidence type="ECO:0000313" key="2">
    <source>
        <dbReference type="EMBL" id="GCA63693.1"/>
    </source>
</evidence>
<evidence type="ECO:0000313" key="3">
    <source>
        <dbReference type="Proteomes" id="UP000265618"/>
    </source>
</evidence>
<dbReference type="AlphaFoldDB" id="A0A391NZG3"/>
<gene>
    <name evidence="2" type="ORF">KIPB_011382</name>
</gene>
<dbReference type="SUPFAM" id="SSF52821">
    <property type="entry name" value="Rhodanese/Cell cycle control phosphatase"/>
    <property type="match status" value="1"/>
</dbReference>
<dbReference type="SMART" id="SM00450">
    <property type="entry name" value="RHOD"/>
    <property type="match status" value="1"/>
</dbReference>
<keyword evidence="3" id="KW-1185">Reference proteome</keyword>
<dbReference type="PROSITE" id="PS50206">
    <property type="entry name" value="RHODANESE_3"/>
    <property type="match status" value="1"/>
</dbReference>
<sequence length="121" mass="12503">MDTDGTASAEGIVMPPIMGPIPYLSSSAVRDGLSQGTVLLMDVRPVRDIVKRAIIGAQPYEEGVALSDAAKGGGAKTLVLYCDQGRYRSVQVAEGLRTRGVAASVLQGGMSGWMAQGYGTG</sequence>
<name>A0A391NZG3_9EUKA</name>
<dbReference type="Pfam" id="PF00581">
    <property type="entry name" value="Rhodanese"/>
    <property type="match status" value="1"/>
</dbReference>
<reference evidence="2 3" key="1">
    <citation type="journal article" date="2018" name="PLoS ONE">
        <title>The draft genome of Kipferlia bialata reveals reductive genome evolution in fornicate parasites.</title>
        <authorList>
            <person name="Tanifuji G."/>
            <person name="Takabayashi S."/>
            <person name="Kume K."/>
            <person name="Takagi M."/>
            <person name="Nakayama T."/>
            <person name="Kamikawa R."/>
            <person name="Inagaki Y."/>
            <person name="Hashimoto T."/>
        </authorList>
    </citation>
    <scope>NUCLEOTIDE SEQUENCE [LARGE SCALE GENOMIC DNA]</scope>
    <source>
        <strain evidence="2">NY0173</strain>
    </source>
</reference>
<dbReference type="InterPro" id="IPR001763">
    <property type="entry name" value="Rhodanese-like_dom"/>
</dbReference>
<proteinExistence type="predicted"/>
<organism evidence="2 3">
    <name type="scientific">Kipferlia bialata</name>
    <dbReference type="NCBI Taxonomy" id="797122"/>
    <lineage>
        <taxon>Eukaryota</taxon>
        <taxon>Metamonada</taxon>
        <taxon>Carpediemonas-like organisms</taxon>
        <taxon>Kipferlia</taxon>
    </lineage>
</organism>
<dbReference type="EMBL" id="BDIP01004608">
    <property type="protein sequence ID" value="GCA63693.1"/>
    <property type="molecule type" value="Genomic_DNA"/>
</dbReference>
<evidence type="ECO:0000259" key="1">
    <source>
        <dbReference type="PROSITE" id="PS50206"/>
    </source>
</evidence>
<dbReference type="Proteomes" id="UP000265618">
    <property type="component" value="Unassembled WGS sequence"/>
</dbReference>
<comment type="caution">
    <text evidence="2">The sequence shown here is derived from an EMBL/GenBank/DDBJ whole genome shotgun (WGS) entry which is preliminary data.</text>
</comment>
<dbReference type="Gene3D" id="3.40.250.10">
    <property type="entry name" value="Rhodanese-like domain"/>
    <property type="match status" value="1"/>
</dbReference>
<feature type="domain" description="Rhodanese" evidence="1">
    <location>
        <begin position="34"/>
        <end position="121"/>
    </location>
</feature>
<dbReference type="CDD" id="cd00158">
    <property type="entry name" value="RHOD"/>
    <property type="match status" value="1"/>
</dbReference>
<accession>A0A391NZG3</accession>
<dbReference type="InterPro" id="IPR036873">
    <property type="entry name" value="Rhodanese-like_dom_sf"/>
</dbReference>
<protein>
    <recommendedName>
        <fullName evidence="1">Rhodanese domain-containing protein</fullName>
    </recommendedName>
</protein>